<protein>
    <recommendedName>
        <fullName evidence="2">SWIM-type domain-containing protein</fullName>
    </recommendedName>
</protein>
<feature type="domain" description="SWIM-type" evidence="2">
    <location>
        <begin position="313"/>
        <end position="344"/>
    </location>
</feature>
<keyword evidence="1" id="KW-0479">Metal-binding</keyword>
<name>R7TP27_CAPTE</name>
<sequence length="525" mass="58428">MKIARTYPNYKAKDVHYKLKEENAHETLKCENTATEISAQPSNEGCRYSQVQRHCHFNKVFKKAYGEPSGPELLNNIEAVVKRLNSDGIAAKVDTCKMCFMDATGMLDCQNCRVFLLLTHCCAGGVPLACFILTSEARDVLEQALNSLKSLIGKDGFFGQGPLDPELFLKDDLLNVRPYLLFTLMQHHCCVHFTSSKPFGASFGTANTSSSRASTTPFQSSKAMMYAKTVDNLTELYTQMNNDKLLERMRAYNVPQPSTMNVWLTQQIIALSVHSTQNTRWQSLPLLQNPLFPIKKIGDTEYEVPSENTDCTYTVDIELGLCSCPVGCSGDPCKHQFVVKKTFQHASWNFLPTASASMHKLLHKIATGNDSVSEEWFQPLRCEVPSTATSASNDPIERQETSACVNTENDDIEVEEDVSDAIEVNDELIKGPDTLMNDPGLDIKKSLGSDDLISSDRPDDLKSKLWDNPNTLSKHIESFIKNYNELNGLASVLVCFGKYNGVPLAQKGGRINLLSALTYNRNQSI</sequence>
<dbReference type="PANTHER" id="PTHR35385">
    <property type="entry name" value="PROTEIN B, PUTATIVE-RELATED-RELATED"/>
    <property type="match status" value="1"/>
</dbReference>
<reference evidence="5" key="1">
    <citation type="submission" date="2012-12" db="EMBL/GenBank/DDBJ databases">
        <authorList>
            <person name="Hellsten U."/>
            <person name="Grimwood J."/>
            <person name="Chapman J.A."/>
            <person name="Shapiro H."/>
            <person name="Aerts A."/>
            <person name="Otillar R.P."/>
            <person name="Terry A.Y."/>
            <person name="Boore J.L."/>
            <person name="Simakov O."/>
            <person name="Marletaz F."/>
            <person name="Cho S.-J."/>
            <person name="Edsinger-Gonzales E."/>
            <person name="Havlak P."/>
            <person name="Kuo D.-H."/>
            <person name="Larsson T."/>
            <person name="Lv J."/>
            <person name="Arendt D."/>
            <person name="Savage R."/>
            <person name="Osoegawa K."/>
            <person name="de Jong P."/>
            <person name="Lindberg D.R."/>
            <person name="Seaver E.C."/>
            <person name="Weisblat D.A."/>
            <person name="Putnam N.H."/>
            <person name="Grigoriev I.V."/>
            <person name="Rokhsar D.S."/>
        </authorList>
    </citation>
    <scope>NUCLEOTIDE SEQUENCE</scope>
    <source>
        <strain evidence="5">I ESC-2004</strain>
    </source>
</reference>
<dbReference type="EMBL" id="KB309802">
    <property type="protein sequence ID" value="ELT93281.1"/>
    <property type="molecule type" value="Genomic_DNA"/>
</dbReference>
<evidence type="ECO:0000259" key="2">
    <source>
        <dbReference type="PROSITE" id="PS50966"/>
    </source>
</evidence>
<gene>
    <name evidence="3" type="ORF">CAPTEDRAFT_209047</name>
</gene>
<dbReference type="EnsemblMetazoa" id="CapteT209047">
    <property type="protein sequence ID" value="CapteP209047"/>
    <property type="gene ID" value="CapteG209047"/>
</dbReference>
<dbReference type="PROSITE" id="PS50966">
    <property type="entry name" value="ZF_SWIM"/>
    <property type="match status" value="1"/>
</dbReference>
<evidence type="ECO:0000256" key="1">
    <source>
        <dbReference type="PROSITE-ProRule" id="PRU00325"/>
    </source>
</evidence>
<evidence type="ECO:0000313" key="4">
    <source>
        <dbReference type="EnsemblMetazoa" id="CapteP209047"/>
    </source>
</evidence>
<dbReference type="EMBL" id="AMQN01012847">
    <property type="status" value="NOT_ANNOTATED_CDS"/>
    <property type="molecule type" value="Genomic_DNA"/>
</dbReference>
<dbReference type="Proteomes" id="UP000014760">
    <property type="component" value="Unassembled WGS sequence"/>
</dbReference>
<accession>R7TP27</accession>
<dbReference type="PANTHER" id="PTHR35385:SF2">
    <property type="entry name" value="PROTEIN B, PUTATIVE-RELATED"/>
    <property type="match status" value="1"/>
</dbReference>
<reference evidence="4" key="3">
    <citation type="submission" date="2015-06" db="UniProtKB">
        <authorList>
            <consortium name="EnsemblMetazoa"/>
        </authorList>
    </citation>
    <scope>IDENTIFICATION</scope>
</reference>
<dbReference type="InterPro" id="IPR007527">
    <property type="entry name" value="Znf_SWIM"/>
</dbReference>
<keyword evidence="1" id="KW-0862">Zinc</keyword>
<organism evidence="3">
    <name type="scientific">Capitella teleta</name>
    <name type="common">Polychaete worm</name>
    <dbReference type="NCBI Taxonomy" id="283909"/>
    <lineage>
        <taxon>Eukaryota</taxon>
        <taxon>Metazoa</taxon>
        <taxon>Spiralia</taxon>
        <taxon>Lophotrochozoa</taxon>
        <taxon>Annelida</taxon>
        <taxon>Polychaeta</taxon>
        <taxon>Sedentaria</taxon>
        <taxon>Scolecida</taxon>
        <taxon>Capitellidae</taxon>
        <taxon>Capitella</taxon>
    </lineage>
</organism>
<reference evidence="3 5" key="2">
    <citation type="journal article" date="2013" name="Nature">
        <title>Insights into bilaterian evolution from three spiralian genomes.</title>
        <authorList>
            <person name="Simakov O."/>
            <person name="Marletaz F."/>
            <person name="Cho S.J."/>
            <person name="Edsinger-Gonzales E."/>
            <person name="Havlak P."/>
            <person name="Hellsten U."/>
            <person name="Kuo D.H."/>
            <person name="Larsson T."/>
            <person name="Lv J."/>
            <person name="Arendt D."/>
            <person name="Savage R."/>
            <person name="Osoegawa K."/>
            <person name="de Jong P."/>
            <person name="Grimwood J."/>
            <person name="Chapman J.A."/>
            <person name="Shapiro H."/>
            <person name="Aerts A."/>
            <person name="Otillar R.P."/>
            <person name="Terry A.Y."/>
            <person name="Boore J.L."/>
            <person name="Grigoriev I.V."/>
            <person name="Lindberg D.R."/>
            <person name="Seaver E.C."/>
            <person name="Weisblat D.A."/>
            <person name="Putnam N.H."/>
            <person name="Rokhsar D.S."/>
        </authorList>
    </citation>
    <scope>NUCLEOTIDE SEQUENCE</scope>
    <source>
        <strain evidence="3 5">I ESC-2004</strain>
    </source>
</reference>
<dbReference type="AlphaFoldDB" id="R7TP27"/>
<proteinExistence type="predicted"/>
<evidence type="ECO:0000313" key="3">
    <source>
        <dbReference type="EMBL" id="ELT93281.1"/>
    </source>
</evidence>
<dbReference type="GO" id="GO:0008270">
    <property type="term" value="F:zinc ion binding"/>
    <property type="evidence" value="ECO:0007669"/>
    <property type="project" value="UniProtKB-KW"/>
</dbReference>
<dbReference type="HOGENOM" id="CLU_519003_0_0_1"/>
<keyword evidence="1" id="KW-0863">Zinc-finger</keyword>
<evidence type="ECO:0000313" key="5">
    <source>
        <dbReference type="Proteomes" id="UP000014760"/>
    </source>
</evidence>
<dbReference type="OrthoDB" id="10068928at2759"/>
<keyword evidence="5" id="KW-1185">Reference proteome</keyword>